<dbReference type="GO" id="GO:0005509">
    <property type="term" value="F:calcium ion binding"/>
    <property type="evidence" value="ECO:0007669"/>
    <property type="project" value="InterPro"/>
</dbReference>
<proteinExistence type="predicted"/>
<dbReference type="SMART" id="SM00054">
    <property type="entry name" value="EFh"/>
    <property type="match status" value="2"/>
</dbReference>
<dbReference type="OrthoDB" id="408387at2759"/>
<evidence type="ECO:0000259" key="1">
    <source>
        <dbReference type="PROSITE" id="PS50222"/>
    </source>
</evidence>
<dbReference type="InterPro" id="IPR011992">
    <property type="entry name" value="EF-hand-dom_pair"/>
</dbReference>
<dbReference type="PROSITE" id="PS50222">
    <property type="entry name" value="EF_HAND_2"/>
    <property type="match status" value="1"/>
</dbReference>
<evidence type="ECO:0000313" key="2">
    <source>
        <dbReference type="EMBL" id="OLP83646.1"/>
    </source>
</evidence>
<dbReference type="Gene3D" id="1.10.238.10">
    <property type="entry name" value="EF-hand"/>
    <property type="match status" value="1"/>
</dbReference>
<sequence>MQPRTTTCWVPSETSLKRESFNDIVLHKTTNISLRLMSANVMGRSAMSDFPAVGDRSYLTAAGQAKFFHSSGSFRKRSTSAASLKSLRFNGSSQDGNGSIRMGTPVAEISEQRRESLSGNSRHGYMPPEAGRIEPKDCNLSPWILRKVEALYQKMDENADGRLTKAEAQNFFSRFGKISASAMFSEVDENNDGEILPSEWRHFWQQVRDNGYSEGDIAEELQELMSGGVWVDFLDDRNVSVGSRSAPKVGRSKE</sequence>
<dbReference type="AlphaFoldDB" id="A0A1Q9CL58"/>
<dbReference type="InterPro" id="IPR002048">
    <property type="entry name" value="EF_hand_dom"/>
</dbReference>
<dbReference type="EMBL" id="LSRX01001102">
    <property type="protein sequence ID" value="OLP83646.1"/>
    <property type="molecule type" value="Genomic_DNA"/>
</dbReference>
<dbReference type="CDD" id="cd00051">
    <property type="entry name" value="EFh"/>
    <property type="match status" value="1"/>
</dbReference>
<name>A0A1Q9CL58_SYMMI</name>
<protein>
    <recommendedName>
        <fullName evidence="1">EF-hand domain-containing protein</fullName>
    </recommendedName>
</protein>
<organism evidence="2 3">
    <name type="scientific">Symbiodinium microadriaticum</name>
    <name type="common">Dinoflagellate</name>
    <name type="synonym">Zooxanthella microadriatica</name>
    <dbReference type="NCBI Taxonomy" id="2951"/>
    <lineage>
        <taxon>Eukaryota</taxon>
        <taxon>Sar</taxon>
        <taxon>Alveolata</taxon>
        <taxon>Dinophyceae</taxon>
        <taxon>Suessiales</taxon>
        <taxon>Symbiodiniaceae</taxon>
        <taxon>Symbiodinium</taxon>
    </lineage>
</organism>
<keyword evidence="3" id="KW-1185">Reference proteome</keyword>
<feature type="domain" description="EF-hand" evidence="1">
    <location>
        <begin position="143"/>
        <end position="178"/>
    </location>
</feature>
<evidence type="ECO:0000313" key="3">
    <source>
        <dbReference type="Proteomes" id="UP000186817"/>
    </source>
</evidence>
<reference evidence="2 3" key="1">
    <citation type="submission" date="2016-02" db="EMBL/GenBank/DDBJ databases">
        <title>Genome analysis of coral dinoflagellate symbionts highlights evolutionary adaptations to a symbiotic lifestyle.</title>
        <authorList>
            <person name="Aranda M."/>
            <person name="Li Y."/>
            <person name="Liew Y.J."/>
            <person name="Baumgarten S."/>
            <person name="Simakov O."/>
            <person name="Wilson M."/>
            <person name="Piel J."/>
            <person name="Ashoor H."/>
            <person name="Bougouffa S."/>
            <person name="Bajic V.B."/>
            <person name="Ryu T."/>
            <person name="Ravasi T."/>
            <person name="Bayer T."/>
            <person name="Micklem G."/>
            <person name="Kim H."/>
            <person name="Bhak J."/>
            <person name="Lajeunesse T.C."/>
            <person name="Voolstra C.R."/>
        </authorList>
    </citation>
    <scope>NUCLEOTIDE SEQUENCE [LARGE SCALE GENOMIC DNA]</scope>
    <source>
        <strain evidence="2 3">CCMP2467</strain>
    </source>
</reference>
<dbReference type="Proteomes" id="UP000186817">
    <property type="component" value="Unassembled WGS sequence"/>
</dbReference>
<accession>A0A1Q9CL58</accession>
<dbReference type="SUPFAM" id="SSF47473">
    <property type="entry name" value="EF-hand"/>
    <property type="match status" value="1"/>
</dbReference>
<gene>
    <name evidence="2" type="ORF">AK812_SmicGene35572</name>
</gene>
<comment type="caution">
    <text evidence="2">The sequence shown here is derived from an EMBL/GenBank/DDBJ whole genome shotgun (WGS) entry which is preliminary data.</text>
</comment>